<dbReference type="AlphaFoldDB" id="A0A0A9D0F2"/>
<proteinExistence type="predicted"/>
<evidence type="ECO:0000313" key="2">
    <source>
        <dbReference type="EMBL" id="JAD81331.1"/>
    </source>
</evidence>
<reference evidence="2" key="1">
    <citation type="submission" date="2014-09" db="EMBL/GenBank/DDBJ databases">
        <authorList>
            <person name="Magalhaes I.L.F."/>
            <person name="Oliveira U."/>
            <person name="Santos F.R."/>
            <person name="Vidigal T.H.D.A."/>
            <person name="Brescovit A.D."/>
            <person name="Santos A.J."/>
        </authorList>
    </citation>
    <scope>NUCLEOTIDE SEQUENCE</scope>
    <source>
        <tissue evidence="2">Shoot tissue taken approximately 20 cm above the soil surface</tissue>
    </source>
</reference>
<protein>
    <submittedName>
        <fullName evidence="2">Uncharacterized protein</fullName>
    </submittedName>
</protein>
<accession>A0A0A9D0F2</accession>
<organism evidence="2">
    <name type="scientific">Arundo donax</name>
    <name type="common">Giant reed</name>
    <name type="synonym">Donax arundinaceus</name>
    <dbReference type="NCBI Taxonomy" id="35708"/>
    <lineage>
        <taxon>Eukaryota</taxon>
        <taxon>Viridiplantae</taxon>
        <taxon>Streptophyta</taxon>
        <taxon>Embryophyta</taxon>
        <taxon>Tracheophyta</taxon>
        <taxon>Spermatophyta</taxon>
        <taxon>Magnoliopsida</taxon>
        <taxon>Liliopsida</taxon>
        <taxon>Poales</taxon>
        <taxon>Poaceae</taxon>
        <taxon>PACMAD clade</taxon>
        <taxon>Arundinoideae</taxon>
        <taxon>Arundineae</taxon>
        <taxon>Arundo</taxon>
    </lineage>
</organism>
<evidence type="ECO:0000256" key="1">
    <source>
        <dbReference type="SAM" id="MobiDB-lite"/>
    </source>
</evidence>
<name>A0A0A9D0F2_ARUDO</name>
<dbReference type="EMBL" id="GBRH01216564">
    <property type="protein sequence ID" value="JAD81331.1"/>
    <property type="molecule type" value="Transcribed_RNA"/>
</dbReference>
<reference evidence="2" key="2">
    <citation type="journal article" date="2015" name="Data Brief">
        <title>Shoot transcriptome of the giant reed, Arundo donax.</title>
        <authorList>
            <person name="Barrero R.A."/>
            <person name="Guerrero F.D."/>
            <person name="Moolhuijzen P."/>
            <person name="Goolsby J.A."/>
            <person name="Tidwell J."/>
            <person name="Bellgard S.E."/>
            <person name="Bellgard M.I."/>
        </authorList>
    </citation>
    <scope>NUCLEOTIDE SEQUENCE</scope>
    <source>
        <tissue evidence="2">Shoot tissue taken approximately 20 cm above the soil surface</tissue>
    </source>
</reference>
<feature type="region of interest" description="Disordered" evidence="1">
    <location>
        <begin position="81"/>
        <end position="114"/>
    </location>
</feature>
<sequence length="114" mass="11791">MALSIAFCRSSLWLGLRSESSALVKKLDCPHLIPSSSSSSMYLPMWSVTCPSSAASGGIQMVSSSWVVNSVPVALAAPSESSANLNGHSLTECEDQSPKVSSRALGRKGSSSDG</sequence>